<dbReference type="GO" id="GO:0005634">
    <property type="term" value="C:nucleus"/>
    <property type="evidence" value="ECO:0007669"/>
    <property type="project" value="UniProtKB-SubCell"/>
</dbReference>
<gene>
    <name evidence="9" type="ORF">RFI_28389</name>
</gene>
<dbReference type="Gene3D" id="3.30.160.60">
    <property type="entry name" value="Classic Zinc Finger"/>
    <property type="match status" value="2"/>
</dbReference>
<dbReference type="InterPro" id="IPR013087">
    <property type="entry name" value="Znf_C2H2_type"/>
</dbReference>
<feature type="domain" description="C2H2-type" evidence="8">
    <location>
        <begin position="213"/>
        <end position="243"/>
    </location>
</feature>
<dbReference type="Pfam" id="PF00096">
    <property type="entry name" value="zf-C2H2"/>
    <property type="match status" value="2"/>
</dbReference>
<accession>X6M6A9</accession>
<evidence type="ECO:0000256" key="3">
    <source>
        <dbReference type="ARBA" id="ARBA00022737"/>
    </source>
</evidence>
<dbReference type="InterPro" id="IPR050527">
    <property type="entry name" value="Snail/Krueppel_Znf"/>
</dbReference>
<dbReference type="Proteomes" id="UP000023152">
    <property type="component" value="Unassembled WGS sequence"/>
</dbReference>
<dbReference type="OrthoDB" id="8922241at2759"/>
<dbReference type="GO" id="GO:0000981">
    <property type="term" value="F:DNA-binding transcription factor activity, RNA polymerase II-specific"/>
    <property type="evidence" value="ECO:0007669"/>
    <property type="project" value="TreeGrafter"/>
</dbReference>
<dbReference type="GO" id="GO:0000978">
    <property type="term" value="F:RNA polymerase II cis-regulatory region sequence-specific DNA binding"/>
    <property type="evidence" value="ECO:0007669"/>
    <property type="project" value="TreeGrafter"/>
</dbReference>
<keyword evidence="3" id="KW-0677">Repeat</keyword>
<dbReference type="PANTHER" id="PTHR24388">
    <property type="entry name" value="ZINC FINGER PROTEIN"/>
    <property type="match status" value="1"/>
</dbReference>
<dbReference type="PROSITE" id="PS50157">
    <property type="entry name" value="ZINC_FINGER_C2H2_2"/>
    <property type="match status" value="4"/>
</dbReference>
<dbReference type="PROSITE" id="PS00028">
    <property type="entry name" value="ZINC_FINGER_C2H2_1"/>
    <property type="match status" value="3"/>
</dbReference>
<keyword evidence="10" id="KW-1185">Reference proteome</keyword>
<evidence type="ECO:0000313" key="10">
    <source>
        <dbReference type="Proteomes" id="UP000023152"/>
    </source>
</evidence>
<proteinExistence type="predicted"/>
<sequence length="254" mass="29074">MDLACKKMFGTKNEEHDERGHRNNNLDYQNLNSNPCINHHQQTFLNEAQYHNNDAHALSDVSSDVGSVSTSPPLKDVQSCPGCDKLILKDKGAILTHKKHCLNEDCKHKKKCSNSTVYKNRHKNYICEICNSVYPTKRKLSSHTRNVHLKPMKCNANGCSKSFGCLSALRNHAITHLQRDQKFAICDYCNTQFRSKNALQKHIEICHNKLKPFVCQHCDKAFSSKSKRDLNVPNVIKHSHERQISQDMCEFNIA</sequence>
<evidence type="ECO:0000256" key="2">
    <source>
        <dbReference type="ARBA" id="ARBA00022723"/>
    </source>
</evidence>
<feature type="domain" description="C2H2-type" evidence="8">
    <location>
        <begin position="184"/>
        <end position="212"/>
    </location>
</feature>
<feature type="domain" description="C2H2-type" evidence="8">
    <location>
        <begin position="152"/>
        <end position="181"/>
    </location>
</feature>
<protein>
    <recommendedName>
        <fullName evidence="8">C2H2-type domain-containing protein</fullName>
    </recommendedName>
</protein>
<reference evidence="9 10" key="1">
    <citation type="journal article" date="2013" name="Curr. Biol.">
        <title>The Genome of the Foraminiferan Reticulomyxa filosa.</title>
        <authorList>
            <person name="Glockner G."/>
            <person name="Hulsmann N."/>
            <person name="Schleicher M."/>
            <person name="Noegel A.A."/>
            <person name="Eichinger L."/>
            <person name="Gallinger C."/>
            <person name="Pawlowski J."/>
            <person name="Sierra R."/>
            <person name="Euteneuer U."/>
            <person name="Pillet L."/>
            <person name="Moustafa A."/>
            <person name="Platzer M."/>
            <person name="Groth M."/>
            <person name="Szafranski K."/>
            <person name="Schliwa M."/>
        </authorList>
    </citation>
    <scope>NUCLEOTIDE SEQUENCE [LARGE SCALE GENOMIC DNA]</scope>
</reference>
<comment type="caution">
    <text evidence="9">The sequence shown here is derived from an EMBL/GenBank/DDBJ whole genome shotgun (WGS) entry which is preliminary data.</text>
</comment>
<evidence type="ECO:0000256" key="7">
    <source>
        <dbReference type="PROSITE-ProRule" id="PRU00042"/>
    </source>
</evidence>
<dbReference type="SUPFAM" id="SSF57667">
    <property type="entry name" value="beta-beta-alpha zinc fingers"/>
    <property type="match status" value="2"/>
</dbReference>
<evidence type="ECO:0000256" key="5">
    <source>
        <dbReference type="ARBA" id="ARBA00022833"/>
    </source>
</evidence>
<name>X6M6A9_RETFI</name>
<dbReference type="SMART" id="SM00355">
    <property type="entry name" value="ZnF_C2H2"/>
    <property type="match status" value="5"/>
</dbReference>
<keyword evidence="6" id="KW-0539">Nucleus</keyword>
<dbReference type="AlphaFoldDB" id="X6M6A9"/>
<evidence type="ECO:0000256" key="4">
    <source>
        <dbReference type="ARBA" id="ARBA00022771"/>
    </source>
</evidence>
<keyword evidence="2" id="KW-0479">Metal-binding</keyword>
<evidence type="ECO:0000256" key="1">
    <source>
        <dbReference type="ARBA" id="ARBA00004123"/>
    </source>
</evidence>
<evidence type="ECO:0000259" key="8">
    <source>
        <dbReference type="PROSITE" id="PS50157"/>
    </source>
</evidence>
<evidence type="ECO:0000256" key="6">
    <source>
        <dbReference type="ARBA" id="ARBA00023242"/>
    </source>
</evidence>
<feature type="domain" description="C2H2-type" evidence="8">
    <location>
        <begin position="125"/>
        <end position="153"/>
    </location>
</feature>
<evidence type="ECO:0000313" key="9">
    <source>
        <dbReference type="EMBL" id="ETO08997.1"/>
    </source>
</evidence>
<keyword evidence="5" id="KW-0862">Zinc</keyword>
<dbReference type="GO" id="GO:0008270">
    <property type="term" value="F:zinc ion binding"/>
    <property type="evidence" value="ECO:0007669"/>
    <property type="project" value="UniProtKB-KW"/>
</dbReference>
<dbReference type="PANTHER" id="PTHR24388:SF54">
    <property type="entry name" value="PROTEIN ESCARGOT"/>
    <property type="match status" value="1"/>
</dbReference>
<organism evidence="9 10">
    <name type="scientific">Reticulomyxa filosa</name>
    <dbReference type="NCBI Taxonomy" id="46433"/>
    <lineage>
        <taxon>Eukaryota</taxon>
        <taxon>Sar</taxon>
        <taxon>Rhizaria</taxon>
        <taxon>Retaria</taxon>
        <taxon>Foraminifera</taxon>
        <taxon>Monothalamids</taxon>
        <taxon>Reticulomyxidae</taxon>
        <taxon>Reticulomyxa</taxon>
    </lineage>
</organism>
<keyword evidence="4 7" id="KW-0863">Zinc-finger</keyword>
<comment type="subcellular location">
    <subcellularLocation>
        <location evidence="1">Nucleus</location>
    </subcellularLocation>
</comment>
<dbReference type="EMBL" id="ASPP01024462">
    <property type="protein sequence ID" value="ETO08997.1"/>
    <property type="molecule type" value="Genomic_DNA"/>
</dbReference>
<dbReference type="InterPro" id="IPR036236">
    <property type="entry name" value="Znf_C2H2_sf"/>
</dbReference>